<reference evidence="2" key="1">
    <citation type="submission" date="2017-01" db="EMBL/GenBank/DDBJ databases">
        <authorList>
            <person name="Assis F.L."/>
            <person name="Abrahao J.S."/>
            <person name="Silva L."/>
            <person name="Khalil J.B."/>
            <person name="Rodrigues R."/>
            <person name="Silva L.S."/>
            <person name="Arantes T."/>
            <person name="Boratto P."/>
            <person name="Andrade M."/>
            <person name="Kroon E.G."/>
            <person name="Ribeiro B."/>
            <person name="Bergier I."/>
            <person name="Seligmann H."/>
            <person name="Ghigo E."/>
            <person name="Colson P."/>
            <person name="Levasseur A."/>
            <person name="Raoult D."/>
            <person name="Scola B.L."/>
        </authorList>
    </citation>
    <scope>NUCLEOTIDE SEQUENCE</scope>
    <source>
        <strain evidence="2">Soda lake</strain>
    </source>
</reference>
<reference evidence="2" key="2">
    <citation type="journal article" date="2018" name="Nat. Commun.">
        <title>Tailed giant Tupanvirus possesses the most complete translational apparatus of the known virosphere.</title>
        <authorList>
            <person name="Abrahao J."/>
            <person name="Silva L."/>
            <person name="Silva L.S."/>
            <person name="Khalil J.Y.B."/>
            <person name="Rodrigues R."/>
            <person name="Arantes T."/>
            <person name="Assis F."/>
            <person name="Boratto P."/>
            <person name="Andrade M."/>
            <person name="Kroon E.G."/>
            <person name="Ribeiro B."/>
            <person name="Bergier I."/>
            <person name="Seligmann H."/>
            <person name="Ghigo E."/>
            <person name="Colson P."/>
            <person name="Levasseur A."/>
            <person name="Kroemer G."/>
            <person name="Raoult D."/>
            <person name="La Scola B."/>
        </authorList>
    </citation>
    <scope>NUCLEOTIDE SEQUENCE [LARGE SCALE GENOMIC DNA]</scope>
    <source>
        <strain evidence="2">Soda lake</strain>
    </source>
</reference>
<dbReference type="KEGG" id="vg:80518719"/>
<evidence type="ECO:0000256" key="1">
    <source>
        <dbReference type="SAM" id="MobiDB-lite"/>
    </source>
</evidence>
<dbReference type="GeneID" id="80518719"/>
<protein>
    <submittedName>
        <fullName evidence="2">Putative orfan</fullName>
    </submittedName>
</protein>
<accession>A0A6N1NUW8</accession>
<proteinExistence type="predicted"/>
<dbReference type="EMBL" id="KY523104">
    <property type="protein sequence ID" value="QKU35296.1"/>
    <property type="molecule type" value="Genomic_DNA"/>
</dbReference>
<feature type="compositionally biased region" description="Acidic residues" evidence="1">
    <location>
        <begin position="26"/>
        <end position="47"/>
    </location>
</feature>
<feature type="region of interest" description="Disordered" evidence="1">
    <location>
        <begin position="21"/>
        <end position="52"/>
    </location>
</feature>
<dbReference type="RefSeq" id="YP_010781955.1">
    <property type="nucleotide sequence ID" value="NC_075039.1"/>
</dbReference>
<name>A0A6N1NUW8_9VIRU</name>
<organism evidence="2">
    <name type="scientific">Tupanvirus soda lake</name>
    <dbReference type="NCBI Taxonomy" id="2126985"/>
    <lineage>
        <taxon>Viruses</taxon>
        <taxon>Varidnaviria</taxon>
        <taxon>Bamfordvirae</taxon>
        <taxon>Nucleocytoviricota</taxon>
        <taxon>Megaviricetes</taxon>
        <taxon>Imitervirales</taxon>
        <taxon>Mimiviridae</taxon>
        <taxon>Megamimivirinae</taxon>
        <taxon>Tupanvirus</taxon>
        <taxon>Tupanvirus salinum</taxon>
    </lineage>
</organism>
<evidence type="ECO:0000313" key="2">
    <source>
        <dbReference type="EMBL" id="QKU35296.1"/>
    </source>
</evidence>
<sequence length="248" mass="28362">MFTWPGRECALDDNDVYDYHTISSDDSTDTDTSDTDTSDTDTSDTDTSDTNSTDSCCHFGFNGEREKPLKEGFERIYASCGSFYDREILRDGEERCDACEASVKPEKLFRDDKNKYLKSVCSKCLDNGSIVRCSKCGTFVNKFMFGWMFFSDKMIKELYGNSIYCNKCVPPLIFTYIISEPYSTTIELPIPADKMSGIHESYFYKYLADKLGISVDRILIGGHKCRDVMWCPIEFTKPKHRIFNVTIA</sequence>